<dbReference type="EMBL" id="CAJPWZ010000426">
    <property type="protein sequence ID" value="CAG2192643.1"/>
    <property type="molecule type" value="Genomic_DNA"/>
</dbReference>
<sequence>MIGASDMGQTKQLCHTLDSQLIFNQKQKKGRSYLSGKKMLFTALLICLFYGSEIEASREDLTMLAVDNNLQKITSALTGIRLELKTLNRKPKSCEDIYTEDNLSPSGDYVIYPLQKAVRVYCSFEGDYGYTFISRKSSGVALDIAKLYSTNKFAKIRLLKSNGEQREVKVENLLAYRDQSTLSFQSNTHQLYKGPTT</sequence>
<dbReference type="SUPFAM" id="SSF56496">
    <property type="entry name" value="Fibrinogen C-terminal domain-like"/>
    <property type="match status" value="1"/>
</dbReference>
<keyword evidence="2" id="KW-1185">Reference proteome</keyword>
<dbReference type="OrthoDB" id="6059867at2759"/>
<dbReference type="Gene3D" id="2.60.120.1000">
    <property type="match status" value="1"/>
</dbReference>
<proteinExistence type="predicted"/>
<gene>
    <name evidence="1" type="ORF">MEDL_7796</name>
</gene>
<evidence type="ECO:0000313" key="1">
    <source>
        <dbReference type="EMBL" id="CAG2192643.1"/>
    </source>
</evidence>
<protein>
    <submittedName>
        <fullName evidence="1">Uncharacterized protein</fullName>
    </submittedName>
</protein>
<dbReference type="Proteomes" id="UP000683360">
    <property type="component" value="Unassembled WGS sequence"/>
</dbReference>
<name>A0A8S3QFS7_MYTED</name>
<evidence type="ECO:0000313" key="2">
    <source>
        <dbReference type="Proteomes" id="UP000683360"/>
    </source>
</evidence>
<dbReference type="AlphaFoldDB" id="A0A8S3QFS7"/>
<dbReference type="InterPro" id="IPR036056">
    <property type="entry name" value="Fibrinogen-like_C"/>
</dbReference>
<organism evidence="1 2">
    <name type="scientific">Mytilus edulis</name>
    <name type="common">Blue mussel</name>
    <dbReference type="NCBI Taxonomy" id="6550"/>
    <lineage>
        <taxon>Eukaryota</taxon>
        <taxon>Metazoa</taxon>
        <taxon>Spiralia</taxon>
        <taxon>Lophotrochozoa</taxon>
        <taxon>Mollusca</taxon>
        <taxon>Bivalvia</taxon>
        <taxon>Autobranchia</taxon>
        <taxon>Pteriomorphia</taxon>
        <taxon>Mytilida</taxon>
        <taxon>Mytiloidea</taxon>
        <taxon>Mytilidae</taxon>
        <taxon>Mytilinae</taxon>
        <taxon>Mytilus</taxon>
    </lineage>
</organism>
<reference evidence="1" key="1">
    <citation type="submission" date="2021-03" db="EMBL/GenBank/DDBJ databases">
        <authorList>
            <person name="Bekaert M."/>
        </authorList>
    </citation>
    <scope>NUCLEOTIDE SEQUENCE</scope>
</reference>
<accession>A0A8S3QFS7</accession>
<comment type="caution">
    <text evidence="1">The sequence shown here is derived from an EMBL/GenBank/DDBJ whole genome shotgun (WGS) entry which is preliminary data.</text>
</comment>